<protein>
    <submittedName>
        <fullName evidence="1">Uncharacterized protein</fullName>
    </submittedName>
</protein>
<sequence>MTAGCQSTGMERSNETRVSLQTMDDDITSAILQLEATNAALGDLIRPGQPDLKKALEIFSNNVAQIVDTETKFTRHADELTARGTDYFEEWQKEGNEYNNPQIQQLSNQRRSILGDVYSQISVKSNSIKDNFKAYVLDVTEIQRFLSNDLSTKGVTAIAPISRRVISEGDSLQHAMHNVQSIIQSARNEMAQSGSGM</sequence>
<evidence type="ECO:0000313" key="2">
    <source>
        <dbReference type="Proteomes" id="UP000473278"/>
    </source>
</evidence>
<organism evidence="1 2">
    <name type="scientific">Halalkalibaculum roseum</name>
    <dbReference type="NCBI Taxonomy" id="2709311"/>
    <lineage>
        <taxon>Bacteria</taxon>
        <taxon>Pseudomonadati</taxon>
        <taxon>Balneolota</taxon>
        <taxon>Balneolia</taxon>
        <taxon>Balneolales</taxon>
        <taxon>Balneolaceae</taxon>
        <taxon>Halalkalibaculum</taxon>
    </lineage>
</organism>
<proteinExistence type="predicted"/>
<dbReference type="AlphaFoldDB" id="A0A6M1T0N1"/>
<comment type="caution">
    <text evidence="1">The sequence shown here is derived from an EMBL/GenBank/DDBJ whole genome shotgun (WGS) entry which is preliminary data.</text>
</comment>
<name>A0A6M1T0N1_9BACT</name>
<evidence type="ECO:0000313" key="1">
    <source>
        <dbReference type="EMBL" id="NGP75655.1"/>
    </source>
</evidence>
<reference evidence="1 2" key="1">
    <citation type="submission" date="2020-02" db="EMBL/GenBank/DDBJ databases">
        <title>Balneolaceae bacterium YR4-1, complete genome.</title>
        <authorList>
            <person name="Li Y."/>
            <person name="Wu S."/>
        </authorList>
    </citation>
    <scope>NUCLEOTIDE SEQUENCE [LARGE SCALE GENOMIC DNA]</scope>
    <source>
        <strain evidence="1 2">YR4-1</strain>
    </source>
</reference>
<dbReference type="EMBL" id="JAALLT010000001">
    <property type="protein sequence ID" value="NGP75655.1"/>
    <property type="molecule type" value="Genomic_DNA"/>
</dbReference>
<accession>A0A6M1T0N1</accession>
<dbReference type="Proteomes" id="UP000473278">
    <property type="component" value="Unassembled WGS sequence"/>
</dbReference>
<gene>
    <name evidence="1" type="ORF">G3570_03365</name>
</gene>
<keyword evidence="2" id="KW-1185">Reference proteome</keyword>